<reference evidence="4 5" key="1">
    <citation type="submission" date="2019-02" db="EMBL/GenBank/DDBJ databases">
        <title>Deep-cultivation of Planctomycetes and their phenomic and genomic characterization uncovers novel biology.</title>
        <authorList>
            <person name="Wiegand S."/>
            <person name="Jogler M."/>
            <person name="Boedeker C."/>
            <person name="Pinto D."/>
            <person name="Vollmers J."/>
            <person name="Rivas-Marin E."/>
            <person name="Kohn T."/>
            <person name="Peeters S.H."/>
            <person name="Heuer A."/>
            <person name="Rast P."/>
            <person name="Oberbeckmann S."/>
            <person name="Bunk B."/>
            <person name="Jeske O."/>
            <person name="Meyerdierks A."/>
            <person name="Storesund J.E."/>
            <person name="Kallscheuer N."/>
            <person name="Luecker S."/>
            <person name="Lage O.M."/>
            <person name="Pohl T."/>
            <person name="Merkel B.J."/>
            <person name="Hornburger P."/>
            <person name="Mueller R.-W."/>
            <person name="Bruemmer F."/>
            <person name="Labrenz M."/>
            <person name="Spormann A.M."/>
            <person name="Op Den Camp H."/>
            <person name="Overmann J."/>
            <person name="Amann R."/>
            <person name="Jetten M.S.M."/>
            <person name="Mascher T."/>
            <person name="Medema M.H."/>
            <person name="Devos D.P."/>
            <person name="Kaster A.-K."/>
            <person name="Ovreas L."/>
            <person name="Rohde M."/>
            <person name="Galperin M.Y."/>
            <person name="Jogler C."/>
        </authorList>
    </citation>
    <scope>NUCLEOTIDE SEQUENCE [LARGE SCALE GENOMIC DNA]</scope>
    <source>
        <strain evidence="4 5">CA13</strain>
    </source>
</reference>
<sequence length="203" mass="22907">MQVKEAIHARRAIKHFDADHKLTDAEEKELLETTIQAPTSFNIQHWRFVILRDSDLRTKIRKEYGNDQAQMTDASLLVLFTADMKAWQKSPERYWVNAPQEVADLLVGWMGPFHEGREWLQRDEAQRSIGMAMQTLMLAAQGMGYQSCPMIGFDIEAVAKLVNLPDDHVMGPMVAIGKGTKDAWPKPGQLALDEVVIENGFGG</sequence>
<dbReference type="CDD" id="cd02137">
    <property type="entry name" value="MhqN-like"/>
    <property type="match status" value="1"/>
</dbReference>
<dbReference type="InterPro" id="IPR029479">
    <property type="entry name" value="Nitroreductase"/>
</dbReference>
<dbReference type="GO" id="GO:0016491">
    <property type="term" value="F:oxidoreductase activity"/>
    <property type="evidence" value="ECO:0007669"/>
    <property type="project" value="UniProtKB-KW"/>
</dbReference>
<evidence type="ECO:0000256" key="2">
    <source>
        <dbReference type="ARBA" id="ARBA00023002"/>
    </source>
</evidence>
<evidence type="ECO:0000313" key="4">
    <source>
        <dbReference type="EMBL" id="TWT80342.1"/>
    </source>
</evidence>
<feature type="domain" description="Nitroreductase" evidence="3">
    <location>
        <begin position="7"/>
        <end position="178"/>
    </location>
</feature>
<evidence type="ECO:0000256" key="1">
    <source>
        <dbReference type="ARBA" id="ARBA00007118"/>
    </source>
</evidence>
<name>A0A5C5YZ09_9BACT</name>
<dbReference type="OrthoDB" id="9812105at2"/>
<dbReference type="EMBL" id="SJPJ01000001">
    <property type="protein sequence ID" value="TWT80342.1"/>
    <property type="molecule type" value="Genomic_DNA"/>
</dbReference>
<evidence type="ECO:0000313" key="5">
    <source>
        <dbReference type="Proteomes" id="UP000315010"/>
    </source>
</evidence>
<dbReference type="Pfam" id="PF00881">
    <property type="entry name" value="Nitroreductase"/>
    <property type="match status" value="1"/>
</dbReference>
<dbReference type="SUPFAM" id="SSF55469">
    <property type="entry name" value="FMN-dependent nitroreductase-like"/>
    <property type="match status" value="1"/>
</dbReference>
<dbReference type="EC" id="1.-.-.-" evidence="4"/>
<comment type="similarity">
    <text evidence="1">Belongs to the nitroreductase family.</text>
</comment>
<protein>
    <submittedName>
        <fullName evidence="4">Putative NAD(P)H nitroreductase MhqN</fullName>
        <ecNumber evidence="4">1.-.-.-</ecNumber>
    </submittedName>
</protein>
<dbReference type="Proteomes" id="UP000315010">
    <property type="component" value="Unassembled WGS sequence"/>
</dbReference>
<comment type="caution">
    <text evidence="4">The sequence shown here is derived from an EMBL/GenBank/DDBJ whole genome shotgun (WGS) entry which is preliminary data.</text>
</comment>
<evidence type="ECO:0000259" key="3">
    <source>
        <dbReference type="Pfam" id="PF00881"/>
    </source>
</evidence>
<accession>A0A5C5YZ09</accession>
<dbReference type="AlphaFoldDB" id="A0A5C5YZ09"/>
<proteinExistence type="inferred from homology"/>
<organism evidence="4 5">
    <name type="scientific">Novipirellula herctigrandis</name>
    <dbReference type="NCBI Taxonomy" id="2527986"/>
    <lineage>
        <taxon>Bacteria</taxon>
        <taxon>Pseudomonadati</taxon>
        <taxon>Planctomycetota</taxon>
        <taxon>Planctomycetia</taxon>
        <taxon>Pirellulales</taxon>
        <taxon>Pirellulaceae</taxon>
        <taxon>Novipirellula</taxon>
    </lineage>
</organism>
<keyword evidence="2 4" id="KW-0560">Oxidoreductase</keyword>
<dbReference type="InterPro" id="IPR000415">
    <property type="entry name" value="Nitroreductase-like"/>
</dbReference>
<keyword evidence="5" id="KW-1185">Reference proteome</keyword>
<gene>
    <name evidence="4" type="primary">mhqN_1</name>
    <name evidence="4" type="ORF">CA13_17550</name>
</gene>
<dbReference type="Gene3D" id="3.40.109.10">
    <property type="entry name" value="NADH Oxidase"/>
    <property type="match status" value="1"/>
</dbReference>
<dbReference type="RefSeq" id="WP_146395383.1">
    <property type="nucleotide sequence ID" value="NZ_SJPJ01000001.1"/>
</dbReference>
<dbReference type="PANTHER" id="PTHR43673:SF12">
    <property type="entry name" value="PROTEIN DRGA"/>
    <property type="match status" value="1"/>
</dbReference>
<dbReference type="PANTHER" id="PTHR43673">
    <property type="entry name" value="NAD(P)H NITROREDUCTASE YDGI-RELATED"/>
    <property type="match status" value="1"/>
</dbReference>